<feature type="domain" description="Prephenate/arogenate dehydrogenase" evidence="3">
    <location>
        <begin position="8"/>
        <end position="289"/>
    </location>
</feature>
<dbReference type="InterPro" id="IPR003099">
    <property type="entry name" value="Prephen_DH"/>
</dbReference>
<evidence type="ECO:0000256" key="2">
    <source>
        <dbReference type="SAM" id="Coils"/>
    </source>
</evidence>
<dbReference type="GO" id="GO:0008977">
    <property type="term" value="F:prephenate dehydrogenase (NAD+) activity"/>
    <property type="evidence" value="ECO:0007669"/>
    <property type="project" value="InterPro"/>
</dbReference>
<dbReference type="Pfam" id="PF02153">
    <property type="entry name" value="PDH_N"/>
    <property type="match status" value="1"/>
</dbReference>
<dbReference type="Proteomes" id="UP000279908">
    <property type="component" value="Unassembled WGS sequence"/>
</dbReference>
<dbReference type="InterPro" id="IPR046826">
    <property type="entry name" value="PDH_N"/>
</dbReference>
<organism evidence="5 6">
    <name type="scientific">Chlorobium phaeovibrioides</name>
    <dbReference type="NCBI Taxonomy" id="1094"/>
    <lineage>
        <taxon>Bacteria</taxon>
        <taxon>Pseudomonadati</taxon>
        <taxon>Chlorobiota</taxon>
        <taxon>Chlorobiia</taxon>
        <taxon>Chlorobiales</taxon>
        <taxon>Chlorobiaceae</taxon>
        <taxon>Chlorobium/Pelodictyon group</taxon>
        <taxon>Chlorobium</taxon>
    </lineage>
</organism>
<dbReference type="Gene3D" id="3.40.50.720">
    <property type="entry name" value="NAD(P)-binding Rossmann-like Domain"/>
    <property type="match status" value="1"/>
</dbReference>
<dbReference type="PANTHER" id="PTHR21363">
    <property type="entry name" value="PREPHENATE DEHYDROGENASE"/>
    <property type="match status" value="1"/>
</dbReference>
<keyword evidence="1" id="KW-0560">Oxidoreductase</keyword>
<dbReference type="RefSeq" id="WP_126341620.1">
    <property type="nucleotide sequence ID" value="NZ_RXYJ01000002.1"/>
</dbReference>
<dbReference type="InterPro" id="IPR008927">
    <property type="entry name" value="6-PGluconate_DH-like_C_sf"/>
</dbReference>
<evidence type="ECO:0000256" key="1">
    <source>
        <dbReference type="ARBA" id="ARBA00023002"/>
    </source>
</evidence>
<evidence type="ECO:0000313" key="5">
    <source>
        <dbReference type="EMBL" id="RTY39444.1"/>
    </source>
</evidence>
<evidence type="ECO:0000313" key="7">
    <source>
        <dbReference type="Proteomes" id="UP000327458"/>
    </source>
</evidence>
<keyword evidence="2" id="KW-0175">Coiled coil</keyword>
<dbReference type="Pfam" id="PF20463">
    <property type="entry name" value="PDH_C"/>
    <property type="match status" value="1"/>
</dbReference>
<dbReference type="GO" id="GO:0006571">
    <property type="term" value="P:tyrosine biosynthetic process"/>
    <property type="evidence" value="ECO:0007669"/>
    <property type="project" value="InterPro"/>
</dbReference>
<evidence type="ECO:0000259" key="3">
    <source>
        <dbReference type="PROSITE" id="PS51176"/>
    </source>
</evidence>
<name>A0A432AWB8_CHLPH</name>
<dbReference type="PROSITE" id="PS51176">
    <property type="entry name" value="PDH_ADH"/>
    <property type="match status" value="1"/>
</dbReference>
<dbReference type="GO" id="GO:0070403">
    <property type="term" value="F:NAD+ binding"/>
    <property type="evidence" value="ECO:0007669"/>
    <property type="project" value="InterPro"/>
</dbReference>
<dbReference type="InterPro" id="IPR046825">
    <property type="entry name" value="PDH_C"/>
</dbReference>
<dbReference type="Proteomes" id="UP000327458">
    <property type="component" value="Unassembled WGS sequence"/>
</dbReference>
<dbReference type="PANTHER" id="PTHR21363:SF0">
    <property type="entry name" value="PREPHENATE DEHYDROGENASE [NADP(+)]"/>
    <property type="match status" value="1"/>
</dbReference>
<dbReference type="AlphaFoldDB" id="A0A432AWB8"/>
<reference evidence="5 6" key="1">
    <citation type="submission" date="2018-12" db="EMBL/GenBank/DDBJ databases">
        <authorList>
            <person name="Lunina O.N."/>
            <person name="Grouzdev D.S."/>
            <person name="Gorlenko V.M."/>
            <person name="Savvichev A.S."/>
        </authorList>
    </citation>
    <scope>NUCLEOTIDE SEQUENCE [LARGE SCALE GENOMIC DNA]</scope>
    <source>
        <strain evidence="5 6">BrKhr-17</strain>
    </source>
</reference>
<dbReference type="SUPFAM" id="SSF48179">
    <property type="entry name" value="6-phosphogluconate dehydrogenase C-terminal domain-like"/>
    <property type="match status" value="1"/>
</dbReference>
<dbReference type="InterPro" id="IPR036291">
    <property type="entry name" value="NAD(P)-bd_dom_sf"/>
</dbReference>
<sequence length="289" mass="31913">MSSRQPIRTVSFIGLGLIGMSLLRALKASVPAGKNSPVMSGYDPSFSESDREAVLCLGLDRFTDNRNELFSADLVVLAAPVETNIALLDELKELAPKSTLVADVSSTKTMICRRAKELSIPFIGMHPMAGKEQQGYRESSEELIRGSRVILCGEPDDLNSFRGTLLREMLEAAGCRISLMDAEEHDRVTACISHLPQLVSTALMTRCAGALESSGPGFLSMARLAASPWSIWRDIISTNSGNIADELERFSLELKELADEVRRNDRKKLEGRFNEANRQHTLLKEMNRK</sequence>
<proteinExistence type="predicted"/>
<evidence type="ECO:0000313" key="6">
    <source>
        <dbReference type="Proteomes" id="UP000279908"/>
    </source>
</evidence>
<accession>A0A432AWB8</accession>
<dbReference type="InterPro" id="IPR050812">
    <property type="entry name" value="Preph/Arog_dehydrog"/>
</dbReference>
<dbReference type="Gene3D" id="1.10.3660.10">
    <property type="entry name" value="6-phosphogluconate dehydrogenase C-terminal like domain"/>
    <property type="match status" value="1"/>
</dbReference>
<evidence type="ECO:0000313" key="4">
    <source>
        <dbReference type="EMBL" id="KAA6233230.1"/>
    </source>
</evidence>
<gene>
    <name evidence="5" type="ORF">EKD02_01850</name>
    <name evidence="4" type="ORF">FP507_09470</name>
</gene>
<dbReference type="EMBL" id="RXYK01000002">
    <property type="protein sequence ID" value="RTY39444.1"/>
    <property type="molecule type" value="Genomic_DNA"/>
</dbReference>
<dbReference type="GO" id="GO:0004665">
    <property type="term" value="F:prephenate dehydrogenase (NADP+) activity"/>
    <property type="evidence" value="ECO:0007669"/>
    <property type="project" value="InterPro"/>
</dbReference>
<reference evidence="4 7" key="2">
    <citation type="submission" date="2019-07" db="EMBL/GenBank/DDBJ databases">
        <title>Draft genome Sequence of Chlorobium phaeovibrioides sp. strain PhvTcv-s14, from the Phylum Chlorobi.</title>
        <authorList>
            <person name="Babenko V."/>
            <person name="Boldyreva D."/>
            <person name="Kanygina A."/>
            <person name="Selezneva O."/>
            <person name="Akopiyan T."/>
            <person name="Lunina O."/>
        </authorList>
    </citation>
    <scope>NUCLEOTIDE SEQUENCE [LARGE SCALE GENOMIC DNA]</scope>
    <source>
        <strain evidence="4 7">GrTcv12</strain>
    </source>
</reference>
<dbReference type="EMBL" id="VMRG01000001">
    <property type="protein sequence ID" value="KAA6233230.1"/>
    <property type="molecule type" value="Genomic_DNA"/>
</dbReference>
<feature type="coiled-coil region" evidence="2">
    <location>
        <begin position="247"/>
        <end position="286"/>
    </location>
</feature>
<protein>
    <submittedName>
        <fullName evidence="5">Prephenate dehydrogenase/arogenate dehydrogenase family protein</fullName>
    </submittedName>
</protein>
<comment type="caution">
    <text evidence="5">The sequence shown here is derived from an EMBL/GenBank/DDBJ whole genome shotgun (WGS) entry which is preliminary data.</text>
</comment>
<dbReference type="SUPFAM" id="SSF51735">
    <property type="entry name" value="NAD(P)-binding Rossmann-fold domains"/>
    <property type="match status" value="1"/>
</dbReference>